<protein>
    <submittedName>
        <fullName evidence="5">Beta-galactosidase</fullName>
    </submittedName>
</protein>
<dbReference type="Gene3D" id="3.40.50.880">
    <property type="match status" value="1"/>
</dbReference>
<dbReference type="PANTHER" id="PTHR23421">
    <property type="entry name" value="BETA-GALACTOSIDASE RELATED"/>
    <property type="match status" value="1"/>
</dbReference>
<dbReference type="InterPro" id="IPR031330">
    <property type="entry name" value="Gly_Hdrlase_35_cat"/>
</dbReference>
<dbReference type="Pfam" id="PF22369">
    <property type="entry name" value="GLMA_2nd"/>
    <property type="match status" value="1"/>
</dbReference>
<dbReference type="PRINTS" id="PR00742">
    <property type="entry name" value="GLHYDRLASE35"/>
</dbReference>
<feature type="domain" description="Glycoside hydrolase 35 catalytic" evidence="3">
    <location>
        <begin position="9"/>
        <end position="202"/>
    </location>
</feature>
<reference evidence="5 6" key="1">
    <citation type="submission" date="2019-12" db="EMBL/GenBank/DDBJ databases">
        <title>The whole genome sequencing of a strain isolated from a Mars analog, Dalangtan Playa.</title>
        <authorList>
            <person name="Huang T."/>
        </authorList>
    </citation>
    <scope>NUCLEOTIDE SEQUENCE [LARGE SCALE GENOMIC DNA]</scope>
    <source>
        <strain evidence="5 6">DP4-553-S</strain>
    </source>
</reference>
<dbReference type="RefSeq" id="WP_209366777.1">
    <property type="nucleotide sequence ID" value="NZ_CP046956.1"/>
</dbReference>
<dbReference type="SUPFAM" id="SSF51445">
    <property type="entry name" value="(Trans)glycosidases"/>
    <property type="match status" value="1"/>
</dbReference>
<dbReference type="InterPro" id="IPR029062">
    <property type="entry name" value="Class_I_gatase-like"/>
</dbReference>
<evidence type="ECO:0000256" key="2">
    <source>
        <dbReference type="RuleBase" id="RU003679"/>
    </source>
</evidence>
<evidence type="ECO:0000256" key="1">
    <source>
        <dbReference type="ARBA" id="ARBA00009809"/>
    </source>
</evidence>
<keyword evidence="6" id="KW-1185">Reference proteome</keyword>
<comment type="similarity">
    <text evidence="1 2">Belongs to the glycosyl hydrolase 35 family.</text>
</comment>
<evidence type="ECO:0000259" key="3">
    <source>
        <dbReference type="Pfam" id="PF01301"/>
    </source>
</evidence>
<name>A0ABX7VNZ7_9BACI</name>
<dbReference type="InterPro" id="IPR054746">
    <property type="entry name" value="GLMA-like_second"/>
</dbReference>
<dbReference type="Pfam" id="PF01301">
    <property type="entry name" value="Glyco_hydro_35"/>
    <property type="match status" value="1"/>
</dbReference>
<dbReference type="Gene3D" id="3.20.20.80">
    <property type="entry name" value="Glycosidases"/>
    <property type="match status" value="1"/>
</dbReference>
<accession>A0ABX7VNZ7</accession>
<dbReference type="InterPro" id="IPR017853">
    <property type="entry name" value="GH"/>
</dbReference>
<proteinExistence type="inferred from homology"/>
<evidence type="ECO:0000259" key="4">
    <source>
        <dbReference type="Pfam" id="PF22369"/>
    </source>
</evidence>
<evidence type="ECO:0000313" key="5">
    <source>
        <dbReference type="EMBL" id="QTM98178.1"/>
    </source>
</evidence>
<feature type="domain" description="GLMA-like second" evidence="4">
    <location>
        <begin position="463"/>
        <end position="588"/>
    </location>
</feature>
<sequence>MMEVKDEKMILNGEEVILFGGELHYFRVPKPEWRNRIRQAKEAGLNMISTYIPWGIHEYEEGKIDLSGTSREELDLISFLEIVKEEEMYCLVRPGPYVMAEVIDHGIPTWFIEHYPNAMAKTEEGKVHPTRVVSYMHPTYLEKVENWYKYVCPIIERFQWHHGGPIIMFQLDNEVGMFHWVTNQGDFSSVTLDLFTNYLENKYSLSEFKETFHVEDNSIADFVETKIRQPQALYSMTLKNEFSLFMRVHYRQYIERLKQLADSEGIQVPYVINIHGFDTVDHLKRGTKYPIGLSQLVEVAKIDGVMAAGDYYIGNIEYDNFVDIVLANAFTKSIQWKEQPLFSAEFQGGSIPDRPRLQPSTFDLTTRLCIANGMNAANYYMFVGGENFGGIGILGRRHEWQAPLTMMGEKRAHFQVIQHLGHMLRVYQQPLARSKPEIHTHLAFYPDYFMTEFSNQFTAEWDKSLQQERETNLFNGLAKGLRVNNIVYDGFNLLKDGNINVAEIPSLWVFAHERMDGKVQRKLMDYIETGGELVLFPVIPTKDMNGEPCTVLKDYMDVDVKGTEAGGFVQVDDVDNVKIDRMETYDIQEGAFGWAENEEKSVVAFEKRLGKGKLVMFGVSMEFDYQYKKEIYRNLAAKIGVKSSIRVEAEVDVSVRAEGRDGMFVFLNNFDEYEKETTVGYRNNQLFDGKAITVPGKGGLLLPINVQLRVDLSILYATAEIVELTEADRKLAMMIRRKQGQEEIVLQSENWRPEQNGNIQIVDTGAGEYRVLIDSPEEYETIELLPV</sequence>
<gene>
    <name evidence="5" type="ORF">ERJ70_01935</name>
</gene>
<evidence type="ECO:0000313" key="6">
    <source>
        <dbReference type="Proteomes" id="UP000665043"/>
    </source>
</evidence>
<organism evidence="5 6">
    <name type="scientific">Sediminibacillus dalangtanensis</name>
    <dbReference type="NCBI Taxonomy" id="2729421"/>
    <lineage>
        <taxon>Bacteria</taxon>
        <taxon>Bacillati</taxon>
        <taxon>Bacillota</taxon>
        <taxon>Bacilli</taxon>
        <taxon>Bacillales</taxon>
        <taxon>Bacillaceae</taxon>
        <taxon>Sediminibacillus</taxon>
    </lineage>
</organism>
<dbReference type="EMBL" id="CP046956">
    <property type="protein sequence ID" value="QTM98178.1"/>
    <property type="molecule type" value="Genomic_DNA"/>
</dbReference>
<dbReference type="InterPro" id="IPR001944">
    <property type="entry name" value="Glycoside_Hdrlase_35"/>
</dbReference>
<dbReference type="Proteomes" id="UP000665043">
    <property type="component" value="Chromosome"/>
</dbReference>